<feature type="compositionally biased region" description="Basic and acidic residues" evidence="1">
    <location>
        <begin position="1"/>
        <end position="19"/>
    </location>
</feature>
<gene>
    <name evidence="3" type="ORF">JIN87_18175</name>
</gene>
<dbReference type="RefSeq" id="WP_200357029.1">
    <property type="nucleotide sequence ID" value="NZ_JAENIL010000036.1"/>
</dbReference>
<accession>A0A934RW40</accession>
<dbReference type="Proteomes" id="UP000617628">
    <property type="component" value="Unassembled WGS sequence"/>
</dbReference>
<feature type="transmembrane region" description="Helical" evidence="2">
    <location>
        <begin position="55"/>
        <end position="78"/>
    </location>
</feature>
<dbReference type="AlphaFoldDB" id="A0A934RW40"/>
<proteinExistence type="predicted"/>
<evidence type="ECO:0000313" key="4">
    <source>
        <dbReference type="Proteomes" id="UP000617628"/>
    </source>
</evidence>
<feature type="region of interest" description="Disordered" evidence="1">
    <location>
        <begin position="1"/>
        <end position="20"/>
    </location>
</feature>
<dbReference type="EMBL" id="JAENIL010000036">
    <property type="protein sequence ID" value="MBK1878815.1"/>
    <property type="molecule type" value="Genomic_DNA"/>
</dbReference>
<sequence>MQIESKDFEKRLRGMEPKRPSSFLKARIAADIEALERETGKTDESQAERGSRGKIVWGTTFTALVSAMAAVWAVLLVLDHRSGPPRIADEAGGALAFTESSESATFEVAAHPIERYATLVGAEPSPVYYLEDGKPVQRVALRYLDTEVWEMEEGEGTYTVKTYRNEIRVIPAQSF</sequence>
<evidence type="ECO:0000256" key="1">
    <source>
        <dbReference type="SAM" id="MobiDB-lite"/>
    </source>
</evidence>
<keyword evidence="2" id="KW-0812">Transmembrane</keyword>
<protein>
    <submittedName>
        <fullName evidence="3">Uncharacterized protein</fullName>
    </submittedName>
</protein>
<keyword evidence="2" id="KW-1133">Transmembrane helix</keyword>
<keyword evidence="2" id="KW-0472">Membrane</keyword>
<name>A0A934RW40_9BACT</name>
<evidence type="ECO:0000313" key="3">
    <source>
        <dbReference type="EMBL" id="MBK1878815.1"/>
    </source>
</evidence>
<organism evidence="3 4">
    <name type="scientific">Pelagicoccus mobilis</name>
    <dbReference type="NCBI Taxonomy" id="415221"/>
    <lineage>
        <taxon>Bacteria</taxon>
        <taxon>Pseudomonadati</taxon>
        <taxon>Verrucomicrobiota</taxon>
        <taxon>Opitutia</taxon>
        <taxon>Puniceicoccales</taxon>
        <taxon>Pelagicoccaceae</taxon>
        <taxon>Pelagicoccus</taxon>
    </lineage>
</organism>
<reference evidence="3" key="1">
    <citation type="submission" date="2021-01" db="EMBL/GenBank/DDBJ databases">
        <title>Modified the classification status of verrucomicrobia.</title>
        <authorList>
            <person name="Feng X."/>
        </authorList>
    </citation>
    <scope>NUCLEOTIDE SEQUENCE</scope>
    <source>
        <strain evidence="3">KCTC 13126</strain>
    </source>
</reference>
<comment type="caution">
    <text evidence="3">The sequence shown here is derived from an EMBL/GenBank/DDBJ whole genome shotgun (WGS) entry which is preliminary data.</text>
</comment>
<evidence type="ECO:0000256" key="2">
    <source>
        <dbReference type="SAM" id="Phobius"/>
    </source>
</evidence>
<keyword evidence="4" id="KW-1185">Reference proteome</keyword>